<keyword evidence="2" id="KW-1185">Reference proteome</keyword>
<dbReference type="EMBL" id="JAQNDK010000005">
    <property type="protein sequence ID" value="MDC0684222.1"/>
    <property type="molecule type" value="Genomic_DNA"/>
</dbReference>
<dbReference type="Proteomes" id="UP001217485">
    <property type="component" value="Unassembled WGS sequence"/>
</dbReference>
<accession>A0ABT5CCU4</accession>
<reference evidence="1 2" key="1">
    <citation type="submission" date="2023-01" db="EMBL/GenBank/DDBJ databases">
        <title>Minimal conservation of predation-associated metabolite biosynthetic gene clusters underscores biosynthetic potential of Myxococcota including descriptions for ten novel species: Archangium lansinium sp. nov., Myxococcus landrumus sp. nov., Nannocystis bai.</title>
        <authorList>
            <person name="Ahearne A."/>
            <person name="Stevens C."/>
            <person name="Dowd S."/>
        </authorList>
    </citation>
    <scope>NUCLEOTIDE SEQUENCE [LARGE SCALE GENOMIC DNA]</scope>
    <source>
        <strain evidence="1 2">WIWO2</strain>
    </source>
</reference>
<evidence type="ECO:0000313" key="1">
    <source>
        <dbReference type="EMBL" id="MDC0684222.1"/>
    </source>
</evidence>
<sequence length="110" mass="12054">MRSFIATMVYELHPDTPPEARKLLRAHLVGRRWQDRHEGAAMPSTAVWIRRSAEDHETTDDLHAACARDLGDAVAAVARAGRSIQVVRAWIQVSGAGTYGLVTVPRPAEG</sequence>
<organism evidence="1 2">
    <name type="scientific">Sorangium atrum</name>
    <dbReference type="NCBI Taxonomy" id="2995308"/>
    <lineage>
        <taxon>Bacteria</taxon>
        <taxon>Pseudomonadati</taxon>
        <taxon>Myxococcota</taxon>
        <taxon>Polyangia</taxon>
        <taxon>Polyangiales</taxon>
        <taxon>Polyangiaceae</taxon>
        <taxon>Sorangium</taxon>
    </lineage>
</organism>
<comment type="caution">
    <text evidence="1">The sequence shown here is derived from an EMBL/GenBank/DDBJ whole genome shotgun (WGS) entry which is preliminary data.</text>
</comment>
<name>A0ABT5CCU4_9BACT</name>
<evidence type="ECO:0000313" key="2">
    <source>
        <dbReference type="Proteomes" id="UP001217485"/>
    </source>
</evidence>
<gene>
    <name evidence="1" type="ORF">POL72_41250</name>
</gene>
<proteinExistence type="predicted"/>
<protein>
    <submittedName>
        <fullName evidence="1">Uncharacterized protein</fullName>
    </submittedName>
</protein>
<dbReference type="RefSeq" id="WP_272102346.1">
    <property type="nucleotide sequence ID" value="NZ_JAQNDK010000005.1"/>
</dbReference>